<dbReference type="Pfam" id="PF13830">
    <property type="entry name" value="DUF4192"/>
    <property type="match status" value="1"/>
</dbReference>
<organism evidence="1 2">
    <name type="scientific">Nostocoides veronense</name>
    <dbReference type="NCBI Taxonomy" id="330836"/>
    <lineage>
        <taxon>Bacteria</taxon>
        <taxon>Bacillati</taxon>
        <taxon>Actinomycetota</taxon>
        <taxon>Actinomycetes</taxon>
        <taxon>Micrococcales</taxon>
        <taxon>Intrasporangiaceae</taxon>
        <taxon>Nostocoides</taxon>
    </lineage>
</organism>
<comment type="caution">
    <text evidence="1">The sequence shown here is derived from an EMBL/GenBank/DDBJ whole genome shotgun (WGS) entry which is preliminary data.</text>
</comment>
<evidence type="ECO:0008006" key="3">
    <source>
        <dbReference type="Google" id="ProtNLM"/>
    </source>
</evidence>
<keyword evidence="2" id="KW-1185">Reference proteome</keyword>
<accession>A0ABN2LCT1</accession>
<evidence type="ECO:0000313" key="2">
    <source>
        <dbReference type="Proteomes" id="UP001499938"/>
    </source>
</evidence>
<evidence type="ECO:0000313" key="1">
    <source>
        <dbReference type="EMBL" id="GAA1783659.1"/>
    </source>
</evidence>
<dbReference type="RefSeq" id="WP_344081171.1">
    <property type="nucleotide sequence ID" value="NZ_BAAAPO010000010.1"/>
</dbReference>
<reference evidence="1 2" key="1">
    <citation type="journal article" date="2019" name="Int. J. Syst. Evol. Microbiol.">
        <title>The Global Catalogue of Microorganisms (GCM) 10K type strain sequencing project: providing services to taxonomists for standard genome sequencing and annotation.</title>
        <authorList>
            <consortium name="The Broad Institute Genomics Platform"/>
            <consortium name="The Broad Institute Genome Sequencing Center for Infectious Disease"/>
            <person name="Wu L."/>
            <person name="Ma J."/>
        </authorList>
    </citation>
    <scope>NUCLEOTIDE SEQUENCE [LARGE SCALE GENOMIC DNA]</scope>
    <source>
        <strain evidence="1 2">JCM 15592</strain>
    </source>
</reference>
<gene>
    <name evidence="1" type="ORF">GCM10009811_06270</name>
</gene>
<dbReference type="EMBL" id="BAAAPO010000010">
    <property type="protein sequence ID" value="GAA1783659.1"/>
    <property type="molecule type" value="Genomic_DNA"/>
</dbReference>
<protein>
    <recommendedName>
        <fullName evidence="3">DUF4192 family protein</fullName>
    </recommendedName>
</protein>
<dbReference type="InterPro" id="IPR025447">
    <property type="entry name" value="DUF4192"/>
</dbReference>
<proteinExistence type="predicted"/>
<name>A0ABN2LCT1_9MICO</name>
<dbReference type="Proteomes" id="UP001499938">
    <property type="component" value="Unassembled WGS sequence"/>
</dbReference>
<sequence>MTITISSPEDLLAALPYQVGFHPRESLVVVVLREHTICFSARLDIPREPADALDLIDATCERIAWATSQAGGDGALLVLYDDTPLGWGTLLAVGDRLSSWGLRMPLSALVAGGSWRQLGSDEPLRWGTWHPMPRADESGAVAEFVGLGRSAAPDRETSLDLLRPTPGPDGTITRVTGREARIPVLATGAWRRFFTLGAVDEPDFWWPDAATAVAMGRSLLDREFRDAVIALLVPESVPFDALAPGALARARDLLGRALEPPRSRRSEPSWHRHAWTHAAVERIFFRFATLSRTCPPPISAGAYCVTALLAGRLGRGHLCSAAIDEALAADPQHVLAGLLHRALGRGMLPGHAVAGQAPGAGVA</sequence>